<dbReference type="InterPro" id="IPR002306">
    <property type="entry name" value="Trp-tRNA-ligase"/>
</dbReference>
<keyword evidence="5 8" id="KW-0648">Protein biosynthesis</keyword>
<proteinExistence type="inferred from homology"/>
<dbReference type="GO" id="GO:0005829">
    <property type="term" value="C:cytosol"/>
    <property type="evidence" value="ECO:0007669"/>
    <property type="project" value="TreeGrafter"/>
</dbReference>
<sequence>MTTTTSITGSATTLADRQLSLLKPTGRLTLGNYLGALRPMAAGQDEAECFYGVADLHALTVGHDPAELRERSLELAVSLLAVGLDRSTLFVQSRVPAHRQLAYLLECVATTGELNRMIQFKEKGRGVDSTRTSLFTYPVLMAADILLYSPRRVPVGDDQRQHVELTRDLALRFNRTYGQVFVVPELATPPVGARVMALDDPTAKMGKTGSSDAGTILLLDDPDTIVRKLSRAVTDSETGPDAVRADREAKPGVTNLLEILAACGGSPADVRGYGDLKRTVADAVVAELEPVQRRYRELAADLTHVSTVYAAGAERARSVTEPVLNAATAALGLF</sequence>
<protein>
    <recommendedName>
        <fullName evidence="8">Tryptophan--tRNA ligase</fullName>
        <ecNumber evidence="8">6.1.1.2</ecNumber>
    </recommendedName>
    <alternativeName>
        <fullName evidence="8">Tryptophanyl-tRNA synthetase</fullName>
        <shortName evidence="8">TrpRS</shortName>
    </alternativeName>
</protein>
<dbReference type="Pfam" id="PF00579">
    <property type="entry name" value="tRNA-synt_1b"/>
    <property type="match status" value="1"/>
</dbReference>
<dbReference type="SUPFAM" id="SSF52374">
    <property type="entry name" value="Nucleotidylyl transferase"/>
    <property type="match status" value="1"/>
</dbReference>
<dbReference type="PANTHER" id="PTHR43766:SF1">
    <property type="entry name" value="TRYPTOPHAN--TRNA LIGASE, MITOCHONDRIAL"/>
    <property type="match status" value="1"/>
</dbReference>
<dbReference type="PANTHER" id="PTHR43766">
    <property type="entry name" value="TRYPTOPHAN--TRNA LIGASE, MITOCHONDRIAL"/>
    <property type="match status" value="1"/>
</dbReference>
<dbReference type="InterPro" id="IPR014729">
    <property type="entry name" value="Rossmann-like_a/b/a_fold"/>
</dbReference>
<dbReference type="EMBL" id="JAMOIL010000022">
    <property type="protein sequence ID" value="MCM0621709.1"/>
    <property type="molecule type" value="Genomic_DNA"/>
</dbReference>
<feature type="binding site" evidence="8">
    <location>
        <begin position="156"/>
        <end position="158"/>
    </location>
    <ligand>
        <name>ATP</name>
        <dbReference type="ChEBI" id="CHEBI:30616"/>
    </ligand>
</feature>
<feature type="short sequence motif" description="'HIGH' region" evidence="8">
    <location>
        <begin position="24"/>
        <end position="32"/>
    </location>
</feature>
<evidence type="ECO:0000313" key="11">
    <source>
        <dbReference type="Proteomes" id="UP001139485"/>
    </source>
</evidence>
<dbReference type="GO" id="GO:0005524">
    <property type="term" value="F:ATP binding"/>
    <property type="evidence" value="ECO:0007669"/>
    <property type="project" value="UniProtKB-UniRule"/>
</dbReference>
<comment type="similarity">
    <text evidence="1 8 9">Belongs to the class-I aminoacyl-tRNA synthetase family.</text>
</comment>
<comment type="catalytic activity">
    <reaction evidence="7 8">
        <text>tRNA(Trp) + L-tryptophan + ATP = L-tryptophyl-tRNA(Trp) + AMP + diphosphate + H(+)</text>
        <dbReference type="Rhea" id="RHEA:24080"/>
        <dbReference type="Rhea" id="RHEA-COMP:9671"/>
        <dbReference type="Rhea" id="RHEA-COMP:9705"/>
        <dbReference type="ChEBI" id="CHEBI:15378"/>
        <dbReference type="ChEBI" id="CHEBI:30616"/>
        <dbReference type="ChEBI" id="CHEBI:33019"/>
        <dbReference type="ChEBI" id="CHEBI:57912"/>
        <dbReference type="ChEBI" id="CHEBI:78442"/>
        <dbReference type="ChEBI" id="CHEBI:78535"/>
        <dbReference type="ChEBI" id="CHEBI:456215"/>
        <dbReference type="EC" id="6.1.1.2"/>
    </reaction>
</comment>
<feature type="binding site" evidence="8">
    <location>
        <begin position="23"/>
        <end position="25"/>
    </location>
    <ligand>
        <name>ATP</name>
        <dbReference type="ChEBI" id="CHEBI:30616"/>
    </ligand>
</feature>
<dbReference type="PRINTS" id="PR01039">
    <property type="entry name" value="TRNASYNTHTRP"/>
</dbReference>
<dbReference type="Proteomes" id="UP001139485">
    <property type="component" value="Unassembled WGS sequence"/>
</dbReference>
<comment type="function">
    <text evidence="8">Catalyzes the attachment of tryptophan to tRNA(Trp).</text>
</comment>
<evidence type="ECO:0000313" key="10">
    <source>
        <dbReference type="EMBL" id="MCM0621709.1"/>
    </source>
</evidence>
<keyword evidence="2 8" id="KW-0436">Ligase</keyword>
<keyword evidence="8" id="KW-0963">Cytoplasm</keyword>
<evidence type="ECO:0000256" key="9">
    <source>
        <dbReference type="RuleBase" id="RU363036"/>
    </source>
</evidence>
<reference evidence="10" key="1">
    <citation type="submission" date="2022-05" db="EMBL/GenBank/DDBJ databases">
        <authorList>
            <person name="Tuo L."/>
        </authorList>
    </citation>
    <scope>NUCLEOTIDE SEQUENCE</scope>
    <source>
        <strain evidence="10">BSK12Z-4</strain>
    </source>
</reference>
<dbReference type="InterPro" id="IPR024109">
    <property type="entry name" value="Trp-tRNA-ligase_bac-type"/>
</dbReference>
<evidence type="ECO:0000256" key="2">
    <source>
        <dbReference type="ARBA" id="ARBA00022598"/>
    </source>
</evidence>
<dbReference type="NCBIfam" id="TIGR00233">
    <property type="entry name" value="trpS"/>
    <property type="match status" value="1"/>
</dbReference>
<evidence type="ECO:0000256" key="5">
    <source>
        <dbReference type="ARBA" id="ARBA00022917"/>
    </source>
</evidence>
<dbReference type="GO" id="GO:0006436">
    <property type="term" value="P:tryptophanyl-tRNA aminoacylation"/>
    <property type="evidence" value="ECO:0007669"/>
    <property type="project" value="UniProtKB-UniRule"/>
</dbReference>
<evidence type="ECO:0000256" key="7">
    <source>
        <dbReference type="ARBA" id="ARBA00049929"/>
    </source>
</evidence>
<comment type="subunit">
    <text evidence="8">Homodimer.</text>
</comment>
<gene>
    <name evidence="8 10" type="primary">trpS</name>
    <name evidence="10" type="ORF">M8330_15570</name>
</gene>
<name>A0A9X2D9U5_9ACTN</name>
<feature type="binding site" evidence="8">
    <location>
        <begin position="31"/>
        <end position="32"/>
    </location>
    <ligand>
        <name>ATP</name>
        <dbReference type="ChEBI" id="CHEBI:30616"/>
    </ligand>
</feature>
<evidence type="ECO:0000256" key="6">
    <source>
        <dbReference type="ARBA" id="ARBA00023146"/>
    </source>
</evidence>
<keyword evidence="11" id="KW-1185">Reference proteome</keyword>
<dbReference type="InterPro" id="IPR050203">
    <property type="entry name" value="Trp-tRNA_synthetase"/>
</dbReference>
<dbReference type="CDD" id="cd00806">
    <property type="entry name" value="TrpRS_core"/>
    <property type="match status" value="1"/>
</dbReference>
<comment type="caution">
    <text evidence="10">The sequence shown here is derived from an EMBL/GenBank/DDBJ whole genome shotgun (WGS) entry which is preliminary data.</text>
</comment>
<dbReference type="EC" id="6.1.1.2" evidence="8"/>
<keyword evidence="6 8" id="KW-0030">Aminoacyl-tRNA synthetase</keyword>
<evidence type="ECO:0000256" key="4">
    <source>
        <dbReference type="ARBA" id="ARBA00022840"/>
    </source>
</evidence>
<dbReference type="GO" id="GO:0004830">
    <property type="term" value="F:tryptophan-tRNA ligase activity"/>
    <property type="evidence" value="ECO:0007669"/>
    <property type="project" value="UniProtKB-UniRule"/>
</dbReference>
<feature type="binding site" evidence="8">
    <location>
        <position position="144"/>
    </location>
    <ligand>
        <name>L-tryptophan</name>
        <dbReference type="ChEBI" id="CHEBI:57912"/>
    </ligand>
</feature>
<accession>A0A9X2D9U5</accession>
<comment type="subcellular location">
    <subcellularLocation>
        <location evidence="8">Cytoplasm</location>
    </subcellularLocation>
</comment>
<comment type="caution">
    <text evidence="8">Lacks conserved residue(s) required for the propagation of feature annotation.</text>
</comment>
<evidence type="ECO:0000256" key="1">
    <source>
        <dbReference type="ARBA" id="ARBA00005594"/>
    </source>
</evidence>
<dbReference type="AlphaFoldDB" id="A0A9X2D9U5"/>
<dbReference type="RefSeq" id="WP_250828064.1">
    <property type="nucleotide sequence ID" value="NZ_JAMOIL010000022.1"/>
</dbReference>
<dbReference type="PROSITE" id="PS00178">
    <property type="entry name" value="AA_TRNA_LIGASE_I"/>
    <property type="match status" value="1"/>
</dbReference>
<dbReference type="InterPro" id="IPR002305">
    <property type="entry name" value="aa-tRNA-synth_Ic"/>
</dbReference>
<evidence type="ECO:0000256" key="3">
    <source>
        <dbReference type="ARBA" id="ARBA00022741"/>
    </source>
</evidence>
<dbReference type="Gene3D" id="3.40.50.620">
    <property type="entry name" value="HUPs"/>
    <property type="match status" value="1"/>
</dbReference>
<dbReference type="InterPro" id="IPR001412">
    <property type="entry name" value="aa-tRNA-synth_I_CS"/>
</dbReference>
<keyword evidence="4 8" id="KW-0067">ATP-binding</keyword>
<feature type="binding site" evidence="8">
    <location>
        <position position="195"/>
    </location>
    <ligand>
        <name>ATP</name>
        <dbReference type="ChEBI" id="CHEBI:30616"/>
    </ligand>
</feature>
<evidence type="ECO:0000256" key="8">
    <source>
        <dbReference type="HAMAP-Rule" id="MF_00140"/>
    </source>
</evidence>
<dbReference type="HAMAP" id="MF_00140_B">
    <property type="entry name" value="Trp_tRNA_synth_B"/>
    <property type="match status" value="1"/>
</dbReference>
<keyword evidence="3 8" id="KW-0547">Nucleotide-binding</keyword>
<organism evidence="10 11">
    <name type="scientific">Nocardioides bruguierae</name>
    <dbReference type="NCBI Taxonomy" id="2945102"/>
    <lineage>
        <taxon>Bacteria</taxon>
        <taxon>Bacillati</taxon>
        <taxon>Actinomycetota</taxon>
        <taxon>Actinomycetes</taxon>
        <taxon>Propionibacteriales</taxon>
        <taxon>Nocardioidaceae</taxon>
        <taxon>Nocardioides</taxon>
    </lineage>
</organism>
<dbReference type="Gene3D" id="1.10.240.10">
    <property type="entry name" value="Tyrosyl-Transfer RNA Synthetase"/>
    <property type="match status" value="1"/>
</dbReference>